<protein>
    <submittedName>
        <fullName evidence="2">Uncharacterized protein</fullName>
    </submittedName>
</protein>
<evidence type="ECO:0000313" key="3">
    <source>
        <dbReference type="Proteomes" id="UP000007319"/>
    </source>
</evidence>
<dbReference type="AlphaFoldDB" id="A0A9P1JSR3"/>
<reference evidence="2 3" key="1">
    <citation type="journal article" date="2011" name="PLoS Genet.">
        <title>Azospirillum genomes reveal transition of bacteria from aquatic to terrestrial environments.</title>
        <authorList>
            <person name="Wisniewski-Dye F."/>
            <person name="Borziak K."/>
            <person name="Khalsa-Moyers G."/>
            <person name="Alexandre G."/>
            <person name="Sukharnikov L.O."/>
            <person name="Wuichet K."/>
            <person name="Hurst G.B."/>
            <person name="McDonald W.H."/>
            <person name="Robertson J.S."/>
            <person name="Barbe V."/>
            <person name="Calteau A."/>
            <person name="Rouy Z."/>
            <person name="Mangenot S."/>
            <person name="Prigent-Combaret C."/>
            <person name="Normand P."/>
            <person name="Boyer M."/>
            <person name="Siguier P."/>
            <person name="Dessaux Y."/>
            <person name="Elmerich C."/>
            <person name="Condemine G."/>
            <person name="Krishnen G."/>
            <person name="Kennedy I."/>
            <person name="Paterson A.H."/>
            <person name="Gonzalez V."/>
            <person name="Mavingui P."/>
            <person name="Zhulin I.B."/>
        </authorList>
    </citation>
    <scope>NUCLEOTIDE SEQUENCE [LARGE SCALE GENOMIC DNA]</scope>
    <source>
        <strain evidence="2 3">Sp245</strain>
    </source>
</reference>
<dbReference type="Proteomes" id="UP000007319">
    <property type="component" value="Chromosome"/>
</dbReference>
<proteinExistence type="predicted"/>
<gene>
    <name evidence="2" type="ORF">AZOBR_180156</name>
</gene>
<accession>A0A9P1JSR3</accession>
<dbReference type="EMBL" id="HE577327">
    <property type="protein sequence ID" value="CCC99086.1"/>
    <property type="molecule type" value="Genomic_DNA"/>
</dbReference>
<evidence type="ECO:0000256" key="1">
    <source>
        <dbReference type="SAM" id="MobiDB-lite"/>
    </source>
</evidence>
<feature type="region of interest" description="Disordered" evidence="1">
    <location>
        <begin position="12"/>
        <end position="38"/>
    </location>
</feature>
<sequence>MGWVRGLHVVVRSAKAHPPHPDPLPGGEREHDVRRPHPSTEAAFCNRALCAMVPVT</sequence>
<keyword evidence="3" id="KW-1185">Reference proteome</keyword>
<evidence type="ECO:0000313" key="2">
    <source>
        <dbReference type="EMBL" id="CCC99086.1"/>
    </source>
</evidence>
<dbReference type="KEGG" id="abs:AZOBR_180156"/>
<name>A0A9P1JSR3_9PROT</name>
<organism evidence="2 3">
    <name type="scientific">Azospirillum baldaniorum</name>
    <dbReference type="NCBI Taxonomy" id="1064539"/>
    <lineage>
        <taxon>Bacteria</taxon>
        <taxon>Pseudomonadati</taxon>
        <taxon>Pseudomonadota</taxon>
        <taxon>Alphaproteobacteria</taxon>
        <taxon>Rhodospirillales</taxon>
        <taxon>Azospirillaceae</taxon>
        <taxon>Azospirillum</taxon>
    </lineage>
</organism>